<accession>A0ABW9AQK6</accession>
<dbReference type="Proteomes" id="UP001629230">
    <property type="component" value="Unassembled WGS sequence"/>
</dbReference>
<dbReference type="EMBL" id="JAQQEZ010000010">
    <property type="protein sequence ID" value="MFM0002740.1"/>
    <property type="molecule type" value="Genomic_DNA"/>
</dbReference>
<evidence type="ECO:0000313" key="2">
    <source>
        <dbReference type="Proteomes" id="UP001629230"/>
    </source>
</evidence>
<sequence>MANTTNFLEQSFSQFIDGVHYAAEHGNLNSTPLLGALNRAQAIARGVAQVAKMQIANEVQADVYNDREEGENIEPPMSLYAVSVLMALAAAACDLLVDDIDRTARQANQYGILESSNGK</sequence>
<keyword evidence="2" id="KW-1185">Reference proteome</keyword>
<proteinExistence type="predicted"/>
<gene>
    <name evidence="1" type="ORF">PQR57_17100</name>
</gene>
<protein>
    <submittedName>
        <fullName evidence="1">Uncharacterized protein</fullName>
    </submittedName>
</protein>
<evidence type="ECO:0000313" key="1">
    <source>
        <dbReference type="EMBL" id="MFM0002740.1"/>
    </source>
</evidence>
<organism evidence="1 2">
    <name type="scientific">Paraburkholderia dipogonis</name>
    <dbReference type="NCBI Taxonomy" id="1211383"/>
    <lineage>
        <taxon>Bacteria</taxon>
        <taxon>Pseudomonadati</taxon>
        <taxon>Pseudomonadota</taxon>
        <taxon>Betaproteobacteria</taxon>
        <taxon>Burkholderiales</taxon>
        <taxon>Burkholderiaceae</taxon>
        <taxon>Paraburkholderia</taxon>
    </lineage>
</organism>
<name>A0ABW9AQK6_9BURK</name>
<dbReference type="RefSeq" id="WP_408178007.1">
    <property type="nucleotide sequence ID" value="NZ_JAQQEZ010000010.1"/>
</dbReference>
<reference evidence="1 2" key="1">
    <citation type="journal article" date="2024" name="Chem. Sci.">
        <title>Discovery of megapolipeptins by genome mining of a Burkholderiales bacteria collection.</title>
        <authorList>
            <person name="Paulo B.S."/>
            <person name="Recchia M.J.J."/>
            <person name="Lee S."/>
            <person name="Fergusson C.H."/>
            <person name="Romanowski S.B."/>
            <person name="Hernandez A."/>
            <person name="Krull N."/>
            <person name="Liu D.Y."/>
            <person name="Cavanagh H."/>
            <person name="Bos A."/>
            <person name="Gray C.A."/>
            <person name="Murphy B.T."/>
            <person name="Linington R.G."/>
            <person name="Eustaquio A.S."/>
        </authorList>
    </citation>
    <scope>NUCLEOTIDE SEQUENCE [LARGE SCALE GENOMIC DNA]</scope>
    <source>
        <strain evidence="1 2">RL17-350-BIC-A</strain>
    </source>
</reference>
<comment type="caution">
    <text evidence="1">The sequence shown here is derived from an EMBL/GenBank/DDBJ whole genome shotgun (WGS) entry which is preliminary data.</text>
</comment>